<comment type="caution">
    <text evidence="1">The sequence shown here is derived from an EMBL/GenBank/DDBJ whole genome shotgun (WGS) entry which is preliminary data.</text>
</comment>
<keyword evidence="2" id="KW-1185">Reference proteome</keyword>
<protein>
    <submittedName>
        <fullName evidence="1">Uncharacterized protein</fullName>
    </submittedName>
</protein>
<dbReference type="EMBL" id="FOLS01000069">
    <property type="protein sequence ID" value="SFE09478.1"/>
    <property type="molecule type" value="Genomic_DNA"/>
</dbReference>
<dbReference type="AlphaFoldDB" id="A0AAQ1KQ63"/>
<gene>
    <name evidence="1" type="ORF">SAMN05216577_1691</name>
</gene>
<feature type="non-terminal residue" evidence="1">
    <location>
        <position position="37"/>
    </location>
</feature>
<dbReference type="Proteomes" id="UP000183385">
    <property type="component" value="Unassembled WGS sequence"/>
</dbReference>
<name>A0AAQ1KQ63_9PSED</name>
<evidence type="ECO:0000313" key="2">
    <source>
        <dbReference type="Proteomes" id="UP000183385"/>
    </source>
</evidence>
<reference evidence="1 2" key="1">
    <citation type="submission" date="2016-10" db="EMBL/GenBank/DDBJ databases">
        <authorList>
            <person name="Varghese N."/>
            <person name="Submissions S."/>
        </authorList>
    </citation>
    <scope>NUCLEOTIDE SEQUENCE [LARGE SCALE GENOMIC DNA]</scope>
    <source>
        <strain evidence="1 2">LMG 18378</strain>
    </source>
</reference>
<sequence>MLEGRTEYYVKDSLGSVIGRSTGSGPLQRLHYTPYGG</sequence>
<accession>A0AAQ1KQ63</accession>
<organism evidence="1 2">
    <name type="scientific">Pseudomonas citronellolis</name>
    <dbReference type="NCBI Taxonomy" id="53408"/>
    <lineage>
        <taxon>Bacteria</taxon>
        <taxon>Pseudomonadati</taxon>
        <taxon>Pseudomonadota</taxon>
        <taxon>Gammaproteobacteria</taxon>
        <taxon>Pseudomonadales</taxon>
        <taxon>Pseudomonadaceae</taxon>
        <taxon>Pseudomonas</taxon>
    </lineage>
</organism>
<evidence type="ECO:0000313" key="1">
    <source>
        <dbReference type="EMBL" id="SFE09478.1"/>
    </source>
</evidence>
<proteinExistence type="predicted"/>